<accession>A0A2A2EE19</accession>
<dbReference type="AlphaFoldDB" id="A0A2A2EE19"/>
<name>A0A2A2EE19_9BIFI</name>
<dbReference type="EMBL" id="MVOH01000015">
    <property type="protein sequence ID" value="PAU67230.1"/>
    <property type="molecule type" value="Genomic_DNA"/>
</dbReference>
<organism evidence="1 2">
    <name type="scientific">Bifidobacterium criceti</name>
    <dbReference type="NCBI Taxonomy" id="1960969"/>
    <lineage>
        <taxon>Bacteria</taxon>
        <taxon>Bacillati</taxon>
        <taxon>Actinomycetota</taxon>
        <taxon>Actinomycetes</taxon>
        <taxon>Bifidobacteriales</taxon>
        <taxon>Bifidobacteriaceae</taxon>
        <taxon>Bifidobacterium</taxon>
    </lineage>
</organism>
<proteinExistence type="predicted"/>
<dbReference type="OrthoDB" id="3240797at2"/>
<dbReference type="RefSeq" id="WP_133088503.1">
    <property type="nucleotide sequence ID" value="NZ_MVOH01000015.1"/>
</dbReference>
<evidence type="ECO:0000313" key="1">
    <source>
        <dbReference type="EMBL" id="PAU67230.1"/>
    </source>
</evidence>
<dbReference type="Proteomes" id="UP000218399">
    <property type="component" value="Unassembled WGS sequence"/>
</dbReference>
<comment type="caution">
    <text evidence="1">The sequence shown here is derived from an EMBL/GenBank/DDBJ whole genome shotgun (WGS) entry which is preliminary data.</text>
</comment>
<keyword evidence="2" id="KW-1185">Reference proteome</keyword>
<gene>
    <name evidence="1" type="ORF">B1526_1314</name>
</gene>
<reference evidence="1 2" key="1">
    <citation type="journal article" date="2017" name="ISME J.">
        <title>Unveiling bifidobacterial biogeography across the mammalian branch of the tree of life.</title>
        <authorList>
            <person name="Milani C."/>
            <person name="Mangifesta M."/>
            <person name="Mancabelli L."/>
            <person name="Lugli G.A."/>
            <person name="James K."/>
            <person name="Duranti S."/>
            <person name="Turroni F."/>
            <person name="Ferrario C."/>
            <person name="Ossiprandi M.C."/>
            <person name="van Sinderen D."/>
            <person name="Ventura M."/>
        </authorList>
    </citation>
    <scope>NUCLEOTIDE SEQUENCE [LARGE SCALE GENOMIC DNA]</scope>
    <source>
        <strain evidence="2">Ham19E</strain>
    </source>
</reference>
<evidence type="ECO:0000313" key="2">
    <source>
        <dbReference type="Proteomes" id="UP000218399"/>
    </source>
</evidence>
<sequence length="166" mass="18391">MSRSIYVYNRLPGPKPVSVSAWAVGGGRDITRTLTSDGWLQLTNNATHADPFVFTRLSLPAGSWRFGAEMDATDTGYAWGNQLRVIHLNPVYEMRPTKWDGTAGRIVTPPNQLDADSTVELRIMVGPSAGDTVRVRHLCVMTDDDYQLMLASNVTWFDGDTVERST</sequence>
<protein>
    <submittedName>
        <fullName evidence="1">Uncharacterized protein</fullName>
    </submittedName>
</protein>